<proteinExistence type="predicted"/>
<sequence>MTADAYEYRYRSRFLTSRRGLQCSGFPLPSAPDILGVIYSSKAAAASSIQFPGREYGYPATDRSPEPRLLSSREHHEQGAGSLQAMYTFLVQPTAPVIQARSADISNRVHRIRPMVLLRPWRLSADTPTCTFDTPVILPRDESPL</sequence>
<evidence type="ECO:0000313" key="2">
    <source>
        <dbReference type="EMBL" id="CAH2268436.1"/>
    </source>
</evidence>
<evidence type="ECO:0000313" key="3">
    <source>
        <dbReference type="Proteomes" id="UP000838756"/>
    </source>
</evidence>
<dbReference type="Proteomes" id="UP000838756">
    <property type="component" value="Unassembled WGS sequence"/>
</dbReference>
<feature type="compositionally biased region" description="Basic and acidic residues" evidence="1">
    <location>
        <begin position="63"/>
        <end position="78"/>
    </location>
</feature>
<keyword evidence="3" id="KW-1185">Reference proteome</keyword>
<dbReference type="EMBL" id="CAKXAJ010026436">
    <property type="protein sequence ID" value="CAH2268436.1"/>
    <property type="molecule type" value="Genomic_DNA"/>
</dbReference>
<reference evidence="2" key="1">
    <citation type="submission" date="2022-03" db="EMBL/GenBank/DDBJ databases">
        <authorList>
            <person name="Lindestad O."/>
        </authorList>
    </citation>
    <scope>NUCLEOTIDE SEQUENCE</scope>
</reference>
<comment type="caution">
    <text evidence="2">The sequence shown here is derived from an EMBL/GenBank/DDBJ whole genome shotgun (WGS) entry which is preliminary data.</text>
</comment>
<organism evidence="2 3">
    <name type="scientific">Pararge aegeria aegeria</name>
    <dbReference type="NCBI Taxonomy" id="348720"/>
    <lineage>
        <taxon>Eukaryota</taxon>
        <taxon>Metazoa</taxon>
        <taxon>Ecdysozoa</taxon>
        <taxon>Arthropoda</taxon>
        <taxon>Hexapoda</taxon>
        <taxon>Insecta</taxon>
        <taxon>Pterygota</taxon>
        <taxon>Neoptera</taxon>
        <taxon>Endopterygota</taxon>
        <taxon>Lepidoptera</taxon>
        <taxon>Glossata</taxon>
        <taxon>Ditrysia</taxon>
        <taxon>Papilionoidea</taxon>
        <taxon>Nymphalidae</taxon>
        <taxon>Satyrinae</taxon>
        <taxon>Satyrini</taxon>
        <taxon>Parargina</taxon>
        <taxon>Pararge</taxon>
    </lineage>
</organism>
<gene>
    <name evidence="2" type="primary">jg16868</name>
    <name evidence="2" type="ORF">PAEG_LOCUS26792</name>
</gene>
<evidence type="ECO:0000256" key="1">
    <source>
        <dbReference type="SAM" id="MobiDB-lite"/>
    </source>
</evidence>
<dbReference type="AlphaFoldDB" id="A0A8S4SIZ8"/>
<feature type="region of interest" description="Disordered" evidence="1">
    <location>
        <begin position="54"/>
        <end position="79"/>
    </location>
</feature>
<name>A0A8S4SIZ8_9NEOP</name>
<protein>
    <submittedName>
        <fullName evidence="2">Jg16868 protein</fullName>
    </submittedName>
</protein>
<accession>A0A8S4SIZ8</accession>